<evidence type="ECO:0000256" key="1">
    <source>
        <dbReference type="ARBA" id="ARBA00005352"/>
    </source>
</evidence>
<evidence type="ECO:0000313" key="4">
    <source>
        <dbReference type="EMBL" id="KAH9840215.1"/>
    </source>
</evidence>
<dbReference type="Pfam" id="PF19031">
    <property type="entry name" value="Intu_longin_1"/>
    <property type="match status" value="1"/>
</dbReference>
<evidence type="ECO:0000313" key="5">
    <source>
        <dbReference type="Proteomes" id="UP000814176"/>
    </source>
</evidence>
<feature type="region of interest" description="Disordered" evidence="2">
    <location>
        <begin position="346"/>
        <end position="391"/>
    </location>
</feature>
<dbReference type="PANTHER" id="PTHR13056">
    <property type="entry name" value="VACUOLAR FUSION PROTEIN CCZ1 HOMOLOG-RELATED"/>
    <property type="match status" value="1"/>
</dbReference>
<evidence type="ECO:0000256" key="2">
    <source>
        <dbReference type="SAM" id="MobiDB-lite"/>
    </source>
</evidence>
<dbReference type="EMBL" id="JADCUA010000005">
    <property type="protein sequence ID" value="KAH9840215.1"/>
    <property type="molecule type" value="Genomic_DNA"/>
</dbReference>
<evidence type="ECO:0000259" key="3">
    <source>
        <dbReference type="Pfam" id="PF19031"/>
    </source>
</evidence>
<gene>
    <name evidence="4" type="ORF">C8Q71DRAFT_746380</name>
</gene>
<proteinExistence type="inferred from homology"/>
<reference evidence="4 5" key="1">
    <citation type="journal article" date="2021" name="Environ. Microbiol.">
        <title>Gene family expansions and transcriptome signatures uncover fungal adaptations to wood decay.</title>
        <authorList>
            <person name="Hage H."/>
            <person name="Miyauchi S."/>
            <person name="Viragh M."/>
            <person name="Drula E."/>
            <person name="Min B."/>
            <person name="Chaduli D."/>
            <person name="Navarro D."/>
            <person name="Favel A."/>
            <person name="Norest M."/>
            <person name="Lesage-Meessen L."/>
            <person name="Balint B."/>
            <person name="Merenyi Z."/>
            <person name="de Eugenio L."/>
            <person name="Morin E."/>
            <person name="Martinez A.T."/>
            <person name="Baldrian P."/>
            <person name="Stursova M."/>
            <person name="Martinez M.J."/>
            <person name="Novotny C."/>
            <person name="Magnuson J.K."/>
            <person name="Spatafora J.W."/>
            <person name="Maurice S."/>
            <person name="Pangilinan J."/>
            <person name="Andreopoulos W."/>
            <person name="LaButti K."/>
            <person name="Hundley H."/>
            <person name="Na H."/>
            <person name="Kuo A."/>
            <person name="Barry K."/>
            <person name="Lipzen A."/>
            <person name="Henrissat B."/>
            <person name="Riley R."/>
            <person name="Ahrendt S."/>
            <person name="Nagy L.G."/>
            <person name="Grigoriev I.V."/>
            <person name="Martin F."/>
            <person name="Rosso M.N."/>
        </authorList>
    </citation>
    <scope>NUCLEOTIDE SEQUENCE [LARGE SCALE GENOMIC DNA]</scope>
    <source>
        <strain evidence="4 5">CIRM-BRFM 1785</strain>
    </source>
</reference>
<accession>A0ABQ8KR84</accession>
<feature type="region of interest" description="Disordered" evidence="2">
    <location>
        <begin position="269"/>
        <end position="291"/>
    </location>
</feature>
<dbReference type="GeneID" id="72003796"/>
<dbReference type="RefSeq" id="XP_047781865.1">
    <property type="nucleotide sequence ID" value="XM_047923064.1"/>
</dbReference>
<name>A0ABQ8KR84_9APHY</name>
<feature type="region of interest" description="Disordered" evidence="2">
    <location>
        <begin position="423"/>
        <end position="450"/>
    </location>
</feature>
<dbReference type="PANTHER" id="PTHR13056:SF0">
    <property type="entry name" value="VACUOLAR FUSION PROTEIN CCZ1 HOMOLOG-RELATED"/>
    <property type="match status" value="1"/>
</dbReference>
<dbReference type="InterPro" id="IPR043987">
    <property type="entry name" value="CCZ1/INTU/HSP4_longin_1"/>
</dbReference>
<feature type="domain" description="CCZ1/INTU/HSP4 first Longin" evidence="3">
    <location>
        <begin position="28"/>
        <end position="161"/>
    </location>
</feature>
<organism evidence="4 5">
    <name type="scientific">Rhodofomes roseus</name>
    <dbReference type="NCBI Taxonomy" id="34475"/>
    <lineage>
        <taxon>Eukaryota</taxon>
        <taxon>Fungi</taxon>
        <taxon>Dikarya</taxon>
        <taxon>Basidiomycota</taxon>
        <taxon>Agaricomycotina</taxon>
        <taxon>Agaricomycetes</taxon>
        <taxon>Polyporales</taxon>
        <taxon>Rhodofomes</taxon>
    </lineage>
</organism>
<comment type="caution">
    <text evidence="4">The sequence shown here is derived from an EMBL/GenBank/DDBJ whole genome shotgun (WGS) entry which is preliminary data.</text>
</comment>
<sequence>MSRIPPGLLYLTIYNTSLRPASLTSPDDEDAEEQAQILFYTARERAVSRDRMLRQVGLAKALVNFSDMFNSEQACENVHSQTRRMITIETEPDYWIHACIELAKTPRSAPSKRKGKAKEKAKSGESPAQEQIYECHDSSVHDVALRSHIMRGYDDFKLIHGSFTSILTSLGQQALELQLERFFTVWAWRWDIEQHTDFSADLGSSLHPMAPSLVPIVDDFAKVLLDEMSVFVLEPPYVIPPTTLTSRQLPPSLLRHVISRIPPAVVAQPVAPPDPPVEQATRDSAVAPASITSRGLDPSIVAQVTQKSVESAALSSFVTMSSVTRAMDPRQLKWGWPGYLTFGKGTATKAPDVPPSPADPQTSESASTAESGSSETFEIEVRDGHLDVPEQRKSIDVDRESLQEALYTPQHLSPNLSIAGLPAEEEEKPDEESPKADEVEAPNQEVPADRDDAQAISPAFSVMHKSLDVDVAEKSPPVSPAPTLRPSTIHLANSADLLVTRRRRVWQFTSDGLTVVFLSDVEGHEPSELIPRSMKMVDYLREESNRQQTKAASEKSMLPSATNILQPQSAHVLAVNGYTVSSSRPLPKNSEQLYHAKQMFQSDHDVSEVFSRGQNPQHWHVAKRRLEIIDQPDQAQVYMEIARKESNLTDVDNEVAAVVRSFVEQDDGRGLLVEL</sequence>
<keyword evidence="5" id="KW-1185">Reference proteome</keyword>
<dbReference type="InterPro" id="IPR013176">
    <property type="entry name" value="Ccz1"/>
</dbReference>
<feature type="compositionally biased region" description="Basic and acidic residues" evidence="2">
    <location>
        <begin position="379"/>
        <end position="391"/>
    </location>
</feature>
<protein>
    <recommendedName>
        <fullName evidence="3">CCZ1/INTU/HSP4 first Longin domain-containing protein</fullName>
    </recommendedName>
</protein>
<feature type="compositionally biased region" description="Low complexity" evidence="2">
    <location>
        <begin position="362"/>
        <end position="376"/>
    </location>
</feature>
<feature type="region of interest" description="Disordered" evidence="2">
    <location>
        <begin position="107"/>
        <end position="129"/>
    </location>
</feature>
<comment type="similarity">
    <text evidence="1">Belongs to the CCZ1 family.</text>
</comment>
<dbReference type="Proteomes" id="UP000814176">
    <property type="component" value="Unassembled WGS sequence"/>
</dbReference>